<dbReference type="Proteomes" id="UP001239111">
    <property type="component" value="Chromosome 4"/>
</dbReference>
<evidence type="ECO:0000313" key="1">
    <source>
        <dbReference type="EMBL" id="KAJ8667007.1"/>
    </source>
</evidence>
<dbReference type="EMBL" id="CM056744">
    <property type="protein sequence ID" value="KAJ8667007.1"/>
    <property type="molecule type" value="Genomic_DNA"/>
</dbReference>
<organism evidence="1 2">
    <name type="scientific">Eretmocerus hayati</name>
    <dbReference type="NCBI Taxonomy" id="131215"/>
    <lineage>
        <taxon>Eukaryota</taxon>
        <taxon>Metazoa</taxon>
        <taxon>Ecdysozoa</taxon>
        <taxon>Arthropoda</taxon>
        <taxon>Hexapoda</taxon>
        <taxon>Insecta</taxon>
        <taxon>Pterygota</taxon>
        <taxon>Neoptera</taxon>
        <taxon>Endopterygota</taxon>
        <taxon>Hymenoptera</taxon>
        <taxon>Apocrita</taxon>
        <taxon>Proctotrupomorpha</taxon>
        <taxon>Chalcidoidea</taxon>
        <taxon>Aphelinidae</taxon>
        <taxon>Aphelininae</taxon>
        <taxon>Eretmocerus</taxon>
    </lineage>
</organism>
<evidence type="ECO:0000313" key="2">
    <source>
        <dbReference type="Proteomes" id="UP001239111"/>
    </source>
</evidence>
<accession>A0ACC2N773</accession>
<gene>
    <name evidence="1" type="ORF">QAD02_008669</name>
</gene>
<protein>
    <submittedName>
        <fullName evidence="1">Uncharacterized protein</fullName>
    </submittedName>
</protein>
<reference evidence="1" key="1">
    <citation type="submission" date="2023-04" db="EMBL/GenBank/DDBJ databases">
        <title>A chromosome-level genome assembly of the parasitoid wasp Eretmocerus hayati.</title>
        <authorList>
            <person name="Zhong Y."/>
            <person name="Liu S."/>
            <person name="Liu Y."/>
        </authorList>
    </citation>
    <scope>NUCLEOTIDE SEQUENCE</scope>
    <source>
        <strain evidence="1">ZJU_SS_LIU_2023</strain>
    </source>
</reference>
<comment type="caution">
    <text evidence="1">The sequence shown here is derived from an EMBL/GenBank/DDBJ whole genome shotgun (WGS) entry which is preliminary data.</text>
</comment>
<keyword evidence="2" id="KW-1185">Reference proteome</keyword>
<proteinExistence type="predicted"/>
<name>A0ACC2N773_9HYME</name>
<sequence>MVQFISAEGGPLTPVDMERVLEDAKSGTENDDKEPASVEPTLAVTIQANTVEPTTETVVNTSTQDIMKIPENSNNLKQPPPSSSTTASDEIIRQQNMREDSSAITHDTQKTAKFEMDEDGFVSPVLSKKRPNGKLGFNVGEKIVSNRKTADDILLPMKKSDALQDFPDADTLKLIKTMEITHALSDDSLVKARLTRLKNKIEGELTLYPTTVTLIIVKYLKRTHEVHLSTALSMASQGGQNDRVES</sequence>